<organism evidence="1 2">
    <name type="scientific">Phyllobacterium ifriqiyense</name>
    <dbReference type="NCBI Taxonomy" id="314238"/>
    <lineage>
        <taxon>Bacteria</taxon>
        <taxon>Pseudomonadati</taxon>
        <taxon>Pseudomonadota</taxon>
        <taxon>Alphaproteobacteria</taxon>
        <taxon>Hyphomicrobiales</taxon>
        <taxon>Phyllobacteriaceae</taxon>
        <taxon>Phyllobacterium</taxon>
    </lineage>
</organism>
<keyword evidence="2" id="KW-1185">Reference proteome</keyword>
<accession>A0ABU0S3U3</accession>
<dbReference type="EMBL" id="JAUSZT010000002">
    <property type="protein sequence ID" value="MDQ0995412.1"/>
    <property type="molecule type" value="Genomic_DNA"/>
</dbReference>
<proteinExistence type="predicted"/>
<gene>
    <name evidence="1" type="ORF">QFZ34_000589</name>
</gene>
<evidence type="ECO:0000313" key="1">
    <source>
        <dbReference type="EMBL" id="MDQ0995412.1"/>
    </source>
</evidence>
<protein>
    <submittedName>
        <fullName evidence="1">Uncharacterized protein</fullName>
    </submittedName>
</protein>
<sequence length="93" mass="10375">MINSGRPAWVVYNIEQAPITQRAFCSVIMSPEEEPPITQDRSEEQNRLVCNNEFSDYSRGSRRGMLETVGERGAGTSPQVILKLQYVATSQGP</sequence>
<reference evidence="1 2" key="1">
    <citation type="submission" date="2023-07" db="EMBL/GenBank/DDBJ databases">
        <title>Comparative genomics of wheat-associated soil bacteria to identify genetic determinants of phenazine resistance.</title>
        <authorList>
            <person name="Mouncey N."/>
        </authorList>
    </citation>
    <scope>NUCLEOTIDE SEQUENCE [LARGE SCALE GENOMIC DNA]</scope>
    <source>
        <strain evidence="1 2">W4I11</strain>
    </source>
</reference>
<comment type="caution">
    <text evidence="1">The sequence shown here is derived from an EMBL/GenBank/DDBJ whole genome shotgun (WGS) entry which is preliminary data.</text>
</comment>
<evidence type="ECO:0000313" key="2">
    <source>
        <dbReference type="Proteomes" id="UP001237780"/>
    </source>
</evidence>
<name>A0ABU0S3U3_9HYPH</name>
<dbReference type="Proteomes" id="UP001237780">
    <property type="component" value="Unassembled WGS sequence"/>
</dbReference>